<evidence type="ECO:0000313" key="1">
    <source>
        <dbReference type="EMBL" id="VEL40677.1"/>
    </source>
</evidence>
<organism evidence="1 2">
    <name type="scientific">Protopolystoma xenopodis</name>
    <dbReference type="NCBI Taxonomy" id="117903"/>
    <lineage>
        <taxon>Eukaryota</taxon>
        <taxon>Metazoa</taxon>
        <taxon>Spiralia</taxon>
        <taxon>Lophotrochozoa</taxon>
        <taxon>Platyhelminthes</taxon>
        <taxon>Monogenea</taxon>
        <taxon>Polyopisthocotylea</taxon>
        <taxon>Polystomatidea</taxon>
        <taxon>Polystomatidae</taxon>
        <taxon>Protopolystoma</taxon>
    </lineage>
</organism>
<proteinExistence type="predicted"/>
<accession>A0A3S5AMK3</accession>
<name>A0A3S5AMK3_9PLAT</name>
<dbReference type="AlphaFoldDB" id="A0A3S5AMK3"/>
<comment type="caution">
    <text evidence="1">The sequence shown here is derived from an EMBL/GenBank/DDBJ whole genome shotgun (WGS) entry which is preliminary data.</text>
</comment>
<dbReference type="Proteomes" id="UP000784294">
    <property type="component" value="Unassembled WGS sequence"/>
</dbReference>
<keyword evidence="2" id="KW-1185">Reference proteome</keyword>
<gene>
    <name evidence="1" type="ORF">PXEA_LOCUS34117</name>
</gene>
<dbReference type="EMBL" id="CAAALY010265936">
    <property type="protein sequence ID" value="VEL40677.1"/>
    <property type="molecule type" value="Genomic_DNA"/>
</dbReference>
<reference evidence="1" key="1">
    <citation type="submission" date="2018-11" db="EMBL/GenBank/DDBJ databases">
        <authorList>
            <consortium name="Pathogen Informatics"/>
        </authorList>
    </citation>
    <scope>NUCLEOTIDE SEQUENCE</scope>
</reference>
<protein>
    <submittedName>
        <fullName evidence="1">Uncharacterized protein</fullName>
    </submittedName>
</protein>
<evidence type="ECO:0000313" key="2">
    <source>
        <dbReference type="Proteomes" id="UP000784294"/>
    </source>
</evidence>
<sequence length="170" mass="18562">MARLPDDAGEMSENETQQSLLRALVHCIDTWPIDSETEAAWTEPGCELMSAASPVSGRLLVPASPPSLDLTWMARTASDEAFAWALFTNAPCWTATARMATLWAGNPSHYPFDWPGLPTGQWIDQVAWPRPSFGLIEGEEENEVGISCRLNLVPGGGPEFIRADLAWFSG</sequence>